<dbReference type="Pfam" id="PF03167">
    <property type="entry name" value="UDG"/>
    <property type="match status" value="1"/>
</dbReference>
<gene>
    <name evidence="2" type="ORF">FSB75_20020</name>
</gene>
<dbReference type="RefSeq" id="WP_146791097.1">
    <property type="nucleotide sequence ID" value="NZ_BAABIO010000003.1"/>
</dbReference>
<evidence type="ECO:0000313" key="3">
    <source>
        <dbReference type="Proteomes" id="UP000321204"/>
    </source>
</evidence>
<dbReference type="OrthoDB" id="9799921at2"/>
<name>A0A5B8UQ63_9BACT</name>
<sequence length="174" mass="19896">MASLKIESHPFASFVPSPMKCLIIGSFPGKEQTRGSLDENAWFYGSPYNQLWRILEQAYDRGLKTKNDKQQLFEEAGIGMTDIFKSIIRTAGSNLDENLQIVEYNKDEIEKILKAFQPQVFCTSRFVEKEFKKMFPAYAAVDVLPSPSPRYFKLSIAQKAEIYKKKLPPAKKAD</sequence>
<dbReference type="EMBL" id="CP042433">
    <property type="protein sequence ID" value="QEC58095.1"/>
    <property type="molecule type" value="Genomic_DNA"/>
</dbReference>
<organism evidence="2 3">
    <name type="scientific">Flavisolibacter ginsenosidimutans</name>
    <dbReference type="NCBI Taxonomy" id="661481"/>
    <lineage>
        <taxon>Bacteria</taxon>
        <taxon>Pseudomonadati</taxon>
        <taxon>Bacteroidota</taxon>
        <taxon>Chitinophagia</taxon>
        <taxon>Chitinophagales</taxon>
        <taxon>Chitinophagaceae</taxon>
        <taxon>Flavisolibacter</taxon>
    </lineage>
</organism>
<feature type="domain" description="Uracil-DNA glycosylase-like" evidence="1">
    <location>
        <begin position="16"/>
        <end position="153"/>
    </location>
</feature>
<dbReference type="Gene3D" id="3.40.470.10">
    <property type="entry name" value="Uracil-DNA glycosylase-like domain"/>
    <property type="match status" value="1"/>
</dbReference>
<dbReference type="Proteomes" id="UP000321204">
    <property type="component" value="Chromosome"/>
</dbReference>
<evidence type="ECO:0000259" key="1">
    <source>
        <dbReference type="Pfam" id="PF03167"/>
    </source>
</evidence>
<dbReference type="KEGG" id="fgg:FSB75_20020"/>
<dbReference type="InterPro" id="IPR005122">
    <property type="entry name" value="Uracil-DNA_glycosylase-like"/>
</dbReference>
<dbReference type="SUPFAM" id="SSF52141">
    <property type="entry name" value="Uracil-DNA glycosylase-like"/>
    <property type="match status" value="1"/>
</dbReference>
<dbReference type="InterPro" id="IPR036895">
    <property type="entry name" value="Uracil-DNA_glycosylase-like_sf"/>
</dbReference>
<keyword evidence="3" id="KW-1185">Reference proteome</keyword>
<proteinExistence type="predicted"/>
<accession>A0A5B8UQ63</accession>
<evidence type="ECO:0000313" key="2">
    <source>
        <dbReference type="EMBL" id="QEC58095.1"/>
    </source>
</evidence>
<protein>
    <submittedName>
        <fullName evidence="2">Uracil-DNA glycosylase family protein</fullName>
    </submittedName>
</protein>
<reference evidence="2 3" key="1">
    <citation type="journal article" date="2015" name="Int. J. Syst. Evol. Microbiol.">
        <title>Flavisolibacter ginsenosidimutans sp. nov., with ginsenoside-converting activity isolated from soil used for cultivating ginseng.</title>
        <authorList>
            <person name="Zhao Y."/>
            <person name="Liu Q."/>
            <person name="Kang M.S."/>
            <person name="Jin F."/>
            <person name="Yu H."/>
            <person name="Im W.T."/>
        </authorList>
    </citation>
    <scope>NUCLEOTIDE SEQUENCE [LARGE SCALE GENOMIC DNA]</scope>
    <source>
        <strain evidence="2 3">Gsoil 636</strain>
    </source>
</reference>
<dbReference type="AlphaFoldDB" id="A0A5B8UQ63"/>